<dbReference type="RefSeq" id="WP_154517326.1">
    <property type="nucleotide sequence ID" value="NZ_VUMT01000003.1"/>
</dbReference>
<evidence type="ECO:0000313" key="8">
    <source>
        <dbReference type="EMBL" id="MSS62957.1"/>
    </source>
</evidence>
<protein>
    <submittedName>
        <fullName evidence="8">GtrA family protein</fullName>
    </submittedName>
</protein>
<feature type="transmembrane region" description="Helical" evidence="6">
    <location>
        <begin position="73"/>
        <end position="94"/>
    </location>
</feature>
<keyword evidence="9" id="KW-1185">Reference proteome</keyword>
<evidence type="ECO:0000256" key="3">
    <source>
        <dbReference type="ARBA" id="ARBA00022692"/>
    </source>
</evidence>
<proteinExistence type="inferred from homology"/>
<dbReference type="InterPro" id="IPR051401">
    <property type="entry name" value="GtrA_CellWall_Glycosyl"/>
</dbReference>
<organism evidence="8 9">
    <name type="scientific">Velocimicrobium porci</name>
    <dbReference type="NCBI Taxonomy" id="2606634"/>
    <lineage>
        <taxon>Bacteria</taxon>
        <taxon>Bacillati</taxon>
        <taxon>Bacillota</taxon>
        <taxon>Clostridia</taxon>
        <taxon>Lachnospirales</taxon>
        <taxon>Lachnospiraceae</taxon>
        <taxon>Velocimicrobium</taxon>
    </lineage>
</organism>
<dbReference type="GO" id="GO:0005886">
    <property type="term" value="C:plasma membrane"/>
    <property type="evidence" value="ECO:0007669"/>
    <property type="project" value="TreeGrafter"/>
</dbReference>
<comment type="subcellular location">
    <subcellularLocation>
        <location evidence="1">Membrane</location>
        <topology evidence="1">Multi-pass membrane protein</topology>
    </subcellularLocation>
</comment>
<feature type="transmembrane region" description="Helical" evidence="6">
    <location>
        <begin position="7"/>
        <end position="29"/>
    </location>
</feature>
<name>A0A6L5XWQ0_9FIRM</name>
<evidence type="ECO:0000256" key="6">
    <source>
        <dbReference type="SAM" id="Phobius"/>
    </source>
</evidence>
<dbReference type="EMBL" id="VUMT01000003">
    <property type="protein sequence ID" value="MSS62957.1"/>
    <property type="molecule type" value="Genomic_DNA"/>
</dbReference>
<sequence>MGKLIKQIINFGIVGSLSFCIDYCLMIVFTEILGIYYFISSSLSFLISVSFNYICSMRFVFCGKKDISKSKEYFVFVIFSIVGLLINQFVMWFMVEKFNIYYAITKLFATVIVMIWNFVSRKLFLEKHR</sequence>
<dbReference type="Proteomes" id="UP000482209">
    <property type="component" value="Unassembled WGS sequence"/>
</dbReference>
<feature type="domain" description="GtrA/DPMS transmembrane" evidence="7">
    <location>
        <begin position="11"/>
        <end position="124"/>
    </location>
</feature>
<gene>
    <name evidence="8" type="ORF">FYJ58_03580</name>
</gene>
<comment type="caution">
    <text evidence="8">The sequence shown here is derived from an EMBL/GenBank/DDBJ whole genome shotgun (WGS) entry which is preliminary data.</text>
</comment>
<dbReference type="InterPro" id="IPR007267">
    <property type="entry name" value="GtrA_DPMS_TM"/>
</dbReference>
<dbReference type="AlphaFoldDB" id="A0A6L5XWQ0"/>
<feature type="transmembrane region" description="Helical" evidence="6">
    <location>
        <begin position="35"/>
        <end position="61"/>
    </location>
</feature>
<keyword evidence="5 6" id="KW-0472">Membrane</keyword>
<evidence type="ECO:0000256" key="4">
    <source>
        <dbReference type="ARBA" id="ARBA00022989"/>
    </source>
</evidence>
<dbReference type="PANTHER" id="PTHR38459:SF1">
    <property type="entry name" value="PROPHAGE BACTOPRENOL-LINKED GLUCOSE TRANSLOCASE HOMOLOG"/>
    <property type="match status" value="1"/>
</dbReference>
<evidence type="ECO:0000256" key="2">
    <source>
        <dbReference type="ARBA" id="ARBA00009399"/>
    </source>
</evidence>
<evidence type="ECO:0000259" key="7">
    <source>
        <dbReference type="Pfam" id="PF04138"/>
    </source>
</evidence>
<evidence type="ECO:0000256" key="1">
    <source>
        <dbReference type="ARBA" id="ARBA00004141"/>
    </source>
</evidence>
<evidence type="ECO:0000313" key="9">
    <source>
        <dbReference type="Proteomes" id="UP000482209"/>
    </source>
</evidence>
<evidence type="ECO:0000256" key="5">
    <source>
        <dbReference type="ARBA" id="ARBA00023136"/>
    </source>
</evidence>
<dbReference type="Pfam" id="PF04138">
    <property type="entry name" value="GtrA_DPMS_TM"/>
    <property type="match status" value="1"/>
</dbReference>
<reference evidence="8 9" key="1">
    <citation type="submission" date="2019-08" db="EMBL/GenBank/DDBJ databases">
        <title>In-depth cultivation of the pig gut microbiome towards novel bacterial diversity and tailored functional studies.</title>
        <authorList>
            <person name="Wylensek D."/>
            <person name="Hitch T.C.A."/>
            <person name="Clavel T."/>
        </authorList>
    </citation>
    <scope>NUCLEOTIDE SEQUENCE [LARGE SCALE GENOMIC DNA]</scope>
    <source>
        <strain evidence="8 9">WCA-693-APC-MOT-I</strain>
    </source>
</reference>
<accession>A0A6L5XWQ0</accession>
<dbReference type="GO" id="GO:0000271">
    <property type="term" value="P:polysaccharide biosynthetic process"/>
    <property type="evidence" value="ECO:0007669"/>
    <property type="project" value="InterPro"/>
</dbReference>
<keyword evidence="3 6" id="KW-0812">Transmembrane</keyword>
<keyword evidence="4 6" id="KW-1133">Transmembrane helix</keyword>
<feature type="transmembrane region" description="Helical" evidence="6">
    <location>
        <begin position="100"/>
        <end position="119"/>
    </location>
</feature>
<comment type="similarity">
    <text evidence="2">Belongs to the GtrA family.</text>
</comment>
<dbReference type="PANTHER" id="PTHR38459">
    <property type="entry name" value="PROPHAGE BACTOPRENOL-LINKED GLUCOSE TRANSLOCASE HOMOLOG"/>
    <property type="match status" value="1"/>
</dbReference>